<dbReference type="Proteomes" id="UP000032360">
    <property type="component" value="Unassembled WGS sequence"/>
</dbReference>
<keyword evidence="2" id="KW-1185">Reference proteome</keyword>
<evidence type="ECO:0000313" key="1">
    <source>
        <dbReference type="EMBL" id="KJF18774.1"/>
    </source>
</evidence>
<protein>
    <submittedName>
        <fullName evidence="1">Uncharacterized protein</fullName>
    </submittedName>
</protein>
<evidence type="ECO:0000313" key="2">
    <source>
        <dbReference type="Proteomes" id="UP000032360"/>
    </source>
</evidence>
<organism evidence="1 2">
    <name type="scientific">Acidithrix ferrooxidans</name>
    <dbReference type="NCBI Taxonomy" id="1280514"/>
    <lineage>
        <taxon>Bacteria</taxon>
        <taxon>Bacillati</taxon>
        <taxon>Actinomycetota</taxon>
        <taxon>Acidimicrobiia</taxon>
        <taxon>Acidimicrobiales</taxon>
        <taxon>Acidimicrobiaceae</taxon>
        <taxon>Acidithrix</taxon>
    </lineage>
</organism>
<accession>A0A0D8HLP0</accession>
<dbReference type="EMBL" id="JXYS01000007">
    <property type="protein sequence ID" value="KJF18774.1"/>
    <property type="molecule type" value="Genomic_DNA"/>
</dbReference>
<gene>
    <name evidence="1" type="ORF">AXFE_03830</name>
</gene>
<name>A0A0D8HLP0_9ACTN</name>
<reference evidence="1 2" key="1">
    <citation type="submission" date="2015-01" db="EMBL/GenBank/DDBJ databases">
        <title>Draft genome of the acidophilic iron oxidizer Acidithrix ferrooxidans strain Py-F3.</title>
        <authorList>
            <person name="Poehlein A."/>
            <person name="Eisen S."/>
            <person name="Schloemann M."/>
            <person name="Johnson B.D."/>
            <person name="Daniel R."/>
            <person name="Muehling M."/>
        </authorList>
    </citation>
    <scope>NUCLEOTIDE SEQUENCE [LARGE SCALE GENOMIC DNA]</scope>
    <source>
        <strain evidence="1 2">Py-F3</strain>
    </source>
</reference>
<comment type="caution">
    <text evidence="1">The sequence shown here is derived from an EMBL/GenBank/DDBJ whole genome shotgun (WGS) entry which is preliminary data.</text>
</comment>
<sequence>MNFKEVGNVRIIDENLALFHDQIFIGEIDTKKHTPFDRKLKNLCREGYLPMVDYHIKLSNKKELEFANAFVDLSLR</sequence>
<dbReference type="STRING" id="1280514.AXFE_03830"/>
<proteinExistence type="predicted"/>
<dbReference type="AlphaFoldDB" id="A0A0D8HLP0"/>